<feature type="binding site" evidence="4">
    <location>
        <begin position="19"/>
        <end position="21"/>
    </location>
    <ligand>
        <name>N(1)-(5-phospho-beta-D-ribosyl)glycinamide</name>
        <dbReference type="ChEBI" id="CHEBI:143788"/>
    </ligand>
</feature>
<dbReference type="InterPro" id="IPR002376">
    <property type="entry name" value="Formyl_transf_N"/>
</dbReference>
<dbReference type="EC" id="2.1.2.2" evidence="4"/>
<comment type="function">
    <text evidence="4">Catalyzes the transfer of a formyl group from 10-formyltetrahydrofolate to 5-phospho-ribosyl-glycinamide (GAR), producing 5-phospho-ribosyl-N-formylglycinamide (FGAR) and tetrahydrofolate.</text>
</comment>
<comment type="pathway">
    <text evidence="1 4">Purine metabolism; IMP biosynthesis via de novo pathway; N(2)-formyl-N(1)-(5-phospho-D-ribosyl)glycinamide from N(1)-(5-phospho-D-ribosyl)glycinamide (10-formyl THF route): step 1/1.</text>
</comment>
<dbReference type="RefSeq" id="WP_306708406.1">
    <property type="nucleotide sequence ID" value="NZ_JAUJFI010000091.1"/>
</dbReference>
<accession>A0ABU0WNZ0</accession>
<feature type="active site" description="Proton donor" evidence="4">
    <location>
        <position position="117"/>
    </location>
</feature>
<evidence type="ECO:0000256" key="3">
    <source>
        <dbReference type="ARBA" id="ARBA00022755"/>
    </source>
</evidence>
<feature type="site" description="Raises pKa of active site His" evidence="4">
    <location>
        <position position="153"/>
    </location>
</feature>
<reference evidence="6 7" key="1">
    <citation type="submission" date="2023-06" db="EMBL/GenBank/DDBJ databases">
        <title>Azospirillum isscasensis sp.nov, a bacterium isolated from rhizosphere soil of rice.</title>
        <authorList>
            <person name="Wang H."/>
        </authorList>
    </citation>
    <scope>NUCLEOTIDE SEQUENCE [LARGE SCALE GENOMIC DNA]</scope>
    <source>
        <strain evidence="6 7">C340-1</strain>
    </source>
</reference>
<dbReference type="GO" id="GO:0004644">
    <property type="term" value="F:phosphoribosylglycinamide formyltransferase activity"/>
    <property type="evidence" value="ECO:0007669"/>
    <property type="project" value="UniProtKB-EC"/>
</dbReference>
<feature type="binding site" evidence="4">
    <location>
        <position position="115"/>
    </location>
    <ligand>
        <name>(6R)-10-formyltetrahydrofolate</name>
        <dbReference type="ChEBI" id="CHEBI:195366"/>
    </ligand>
</feature>
<protein>
    <recommendedName>
        <fullName evidence="4">Phosphoribosylglycinamide formyltransferase</fullName>
        <ecNumber evidence="4">2.1.2.2</ecNumber>
    </recommendedName>
    <alternativeName>
        <fullName evidence="4">5'-phosphoribosylglycinamide transformylase</fullName>
    </alternativeName>
    <alternativeName>
        <fullName evidence="4">GAR transformylase</fullName>
        <shortName evidence="4">GART</shortName>
    </alternativeName>
</protein>
<dbReference type="HAMAP" id="MF_01930">
    <property type="entry name" value="PurN"/>
    <property type="match status" value="1"/>
</dbReference>
<feature type="binding site" evidence="4">
    <location>
        <begin position="98"/>
        <end position="101"/>
    </location>
    <ligand>
        <name>(6R)-10-formyltetrahydrofolate</name>
        <dbReference type="ChEBI" id="CHEBI:195366"/>
    </ligand>
</feature>
<sequence>MGGLKASALKVGVLISGRGSNLQALIDACAAPDFPAEIALVLSNKADAYGLERAAAAGVPGAVVSHRDFPGDKRAFEEAMDARLRGAGVELVCLAGFMRLLSPWFVERWHDRLINIHPSLLPSFKGLDTHRRALDAGVRFHGCTVHYVRPEMDEGPIVAQAAVPVLPGDDADRLSARVLEAEHTLYPQALRLIAEGRTRVEDGRVILSGPAPDLPTLVNPPA</sequence>
<organism evidence="6 7">
    <name type="scientific">Azospirillum isscasi</name>
    <dbReference type="NCBI Taxonomy" id="3053926"/>
    <lineage>
        <taxon>Bacteria</taxon>
        <taxon>Pseudomonadati</taxon>
        <taxon>Pseudomonadota</taxon>
        <taxon>Alphaproteobacteria</taxon>
        <taxon>Rhodospirillales</taxon>
        <taxon>Azospirillaceae</taxon>
        <taxon>Azospirillum</taxon>
    </lineage>
</organism>
<evidence type="ECO:0000259" key="5">
    <source>
        <dbReference type="Pfam" id="PF00551"/>
    </source>
</evidence>
<evidence type="ECO:0000313" key="7">
    <source>
        <dbReference type="Proteomes" id="UP001227317"/>
    </source>
</evidence>
<proteinExistence type="inferred from homology"/>
<evidence type="ECO:0000313" key="6">
    <source>
        <dbReference type="EMBL" id="MDQ2104544.1"/>
    </source>
</evidence>
<keyword evidence="7" id="KW-1185">Reference proteome</keyword>
<dbReference type="Pfam" id="PF00551">
    <property type="entry name" value="Formyl_trans_N"/>
    <property type="match status" value="1"/>
</dbReference>
<evidence type="ECO:0000256" key="1">
    <source>
        <dbReference type="ARBA" id="ARBA00005054"/>
    </source>
</evidence>
<feature type="domain" description="Formyl transferase N-terminal" evidence="5">
    <location>
        <begin position="10"/>
        <end position="190"/>
    </location>
</feature>
<dbReference type="PANTHER" id="PTHR43369:SF2">
    <property type="entry name" value="PHOSPHORIBOSYLGLYCINAMIDE FORMYLTRANSFERASE"/>
    <property type="match status" value="1"/>
</dbReference>
<dbReference type="Proteomes" id="UP001227317">
    <property type="component" value="Unassembled WGS sequence"/>
</dbReference>
<dbReference type="InterPro" id="IPR036477">
    <property type="entry name" value="Formyl_transf_N_sf"/>
</dbReference>
<gene>
    <name evidence="4 6" type="primary">purN</name>
    <name evidence="6" type="ORF">QSG27_17725</name>
</gene>
<dbReference type="NCBIfam" id="TIGR00639">
    <property type="entry name" value="PurN"/>
    <property type="match status" value="1"/>
</dbReference>
<dbReference type="InterPro" id="IPR004607">
    <property type="entry name" value="GART"/>
</dbReference>
<dbReference type="PANTHER" id="PTHR43369">
    <property type="entry name" value="PHOSPHORIBOSYLGLYCINAMIDE FORMYLTRANSFERASE"/>
    <property type="match status" value="1"/>
</dbReference>
<feature type="binding site" evidence="4">
    <location>
        <position position="73"/>
    </location>
    <ligand>
        <name>(6R)-10-formyltetrahydrofolate</name>
        <dbReference type="ChEBI" id="CHEBI:195366"/>
    </ligand>
</feature>
<comment type="similarity">
    <text evidence="4">Belongs to the GART family.</text>
</comment>
<keyword evidence="2 4" id="KW-0808">Transferase</keyword>
<dbReference type="SUPFAM" id="SSF53328">
    <property type="entry name" value="Formyltransferase"/>
    <property type="match status" value="1"/>
</dbReference>
<name>A0ABU0WNZ0_9PROT</name>
<dbReference type="Gene3D" id="3.40.50.170">
    <property type="entry name" value="Formyl transferase, N-terminal domain"/>
    <property type="match status" value="1"/>
</dbReference>
<evidence type="ECO:0000256" key="4">
    <source>
        <dbReference type="HAMAP-Rule" id="MF_01930"/>
    </source>
</evidence>
<evidence type="ECO:0000256" key="2">
    <source>
        <dbReference type="ARBA" id="ARBA00022679"/>
    </source>
</evidence>
<dbReference type="CDD" id="cd08645">
    <property type="entry name" value="FMT_core_GART"/>
    <property type="match status" value="1"/>
</dbReference>
<comment type="caution">
    <text evidence="6">The sequence shown here is derived from an EMBL/GenBank/DDBJ whole genome shotgun (WGS) entry which is preliminary data.</text>
</comment>
<dbReference type="EMBL" id="JAUJFI010000091">
    <property type="protein sequence ID" value="MDQ2104544.1"/>
    <property type="molecule type" value="Genomic_DNA"/>
</dbReference>
<keyword evidence="3 4" id="KW-0658">Purine biosynthesis</keyword>
<comment type="catalytic activity">
    <reaction evidence="4">
        <text>N(1)-(5-phospho-beta-D-ribosyl)glycinamide + (6R)-10-formyltetrahydrofolate = N(2)-formyl-N(1)-(5-phospho-beta-D-ribosyl)glycinamide + (6S)-5,6,7,8-tetrahydrofolate + H(+)</text>
        <dbReference type="Rhea" id="RHEA:15053"/>
        <dbReference type="ChEBI" id="CHEBI:15378"/>
        <dbReference type="ChEBI" id="CHEBI:57453"/>
        <dbReference type="ChEBI" id="CHEBI:143788"/>
        <dbReference type="ChEBI" id="CHEBI:147286"/>
        <dbReference type="ChEBI" id="CHEBI:195366"/>
        <dbReference type="EC" id="2.1.2.2"/>
    </reaction>
</comment>